<gene>
    <name evidence="2" type="ORF">THAOC_21957</name>
</gene>
<accession>K0SAE8</accession>
<feature type="transmembrane region" description="Helical" evidence="1">
    <location>
        <begin position="43"/>
        <end position="64"/>
    </location>
</feature>
<keyword evidence="1" id="KW-0812">Transmembrane</keyword>
<dbReference type="EMBL" id="AGNL01026600">
    <property type="protein sequence ID" value="EJK57956.1"/>
    <property type="molecule type" value="Genomic_DNA"/>
</dbReference>
<proteinExistence type="predicted"/>
<feature type="transmembrane region" description="Helical" evidence="1">
    <location>
        <begin position="101"/>
        <end position="125"/>
    </location>
</feature>
<keyword evidence="1" id="KW-1133">Transmembrane helix</keyword>
<protein>
    <submittedName>
        <fullName evidence="2">Uncharacterized protein</fullName>
    </submittedName>
</protein>
<dbReference type="AlphaFoldDB" id="K0SAE8"/>
<dbReference type="Proteomes" id="UP000266841">
    <property type="component" value="Unassembled WGS sequence"/>
</dbReference>
<evidence type="ECO:0000256" key="1">
    <source>
        <dbReference type="SAM" id="Phobius"/>
    </source>
</evidence>
<organism evidence="2 3">
    <name type="scientific">Thalassiosira oceanica</name>
    <name type="common">Marine diatom</name>
    <dbReference type="NCBI Taxonomy" id="159749"/>
    <lineage>
        <taxon>Eukaryota</taxon>
        <taxon>Sar</taxon>
        <taxon>Stramenopiles</taxon>
        <taxon>Ochrophyta</taxon>
        <taxon>Bacillariophyta</taxon>
        <taxon>Coscinodiscophyceae</taxon>
        <taxon>Thalassiosirophycidae</taxon>
        <taxon>Thalassiosirales</taxon>
        <taxon>Thalassiosiraceae</taxon>
        <taxon>Thalassiosira</taxon>
    </lineage>
</organism>
<name>K0SAE8_THAOC</name>
<keyword evidence="1" id="KW-0472">Membrane</keyword>
<feature type="transmembrane region" description="Helical" evidence="1">
    <location>
        <begin position="70"/>
        <end position="89"/>
    </location>
</feature>
<comment type="caution">
    <text evidence="2">The sequence shown here is derived from an EMBL/GenBank/DDBJ whole genome shotgun (WGS) entry which is preliminary data.</text>
</comment>
<evidence type="ECO:0000313" key="2">
    <source>
        <dbReference type="EMBL" id="EJK57956.1"/>
    </source>
</evidence>
<sequence length="151" mass="15908">MSDPNASASGEQQKVSDTVAVATASPAANETNQEWDVNEGKNLGIAMVVLLAVGFICGFFVPIVSLITTIATIVISSMITCGCCGGSGFNLPKNVKRWSNLTLLCLAGMLVLQILYVMLLVALIAESVSSEVQPTLAKSLLIRQITYRSGL</sequence>
<reference evidence="2 3" key="1">
    <citation type="journal article" date="2012" name="Genome Biol.">
        <title>Genome and low-iron response of an oceanic diatom adapted to chronic iron limitation.</title>
        <authorList>
            <person name="Lommer M."/>
            <person name="Specht M."/>
            <person name="Roy A.S."/>
            <person name="Kraemer L."/>
            <person name="Andreson R."/>
            <person name="Gutowska M.A."/>
            <person name="Wolf J."/>
            <person name="Bergner S.V."/>
            <person name="Schilhabel M.B."/>
            <person name="Klostermeier U.C."/>
            <person name="Beiko R.G."/>
            <person name="Rosenstiel P."/>
            <person name="Hippler M."/>
            <person name="Laroche J."/>
        </authorList>
    </citation>
    <scope>NUCLEOTIDE SEQUENCE [LARGE SCALE GENOMIC DNA]</scope>
    <source>
        <strain evidence="2 3">CCMP1005</strain>
    </source>
</reference>
<evidence type="ECO:0000313" key="3">
    <source>
        <dbReference type="Proteomes" id="UP000266841"/>
    </source>
</evidence>
<keyword evidence="3" id="KW-1185">Reference proteome</keyword>